<dbReference type="PANTHER" id="PTHR11358:SF26">
    <property type="entry name" value="GUANIDINO ACID HYDROLASE, MITOCHONDRIAL"/>
    <property type="match status" value="1"/>
</dbReference>
<sequence>MPDEPAPQTFARLPSARLDDLRAAKVAIIGAANGSPYEAGRESHAAAAPAALRAASAAFTLRHFDFDLDGPLLDAEGEGSGIVDCGDVPTDPADPAGNRARISDAVRTILAAGAAPLVLGGDDSVPIPVLQAFESQGPITILQIDAHVDWGDVIQGNGLGYGSPMRRASEMPWVSGMVQVGIRGLGSGTPDQIADARAWGSRIVTMRDFRRMGIEGALALVPAGGDVFVTIDVDGFDLAIMPAVNAPTPGGLFYQDVIELIHGVSDRARICGCSLVELVPEKDPGGLSALTAARVACTVAALMRVL</sequence>
<dbReference type="InterPro" id="IPR023696">
    <property type="entry name" value="Ureohydrolase_dom_sf"/>
</dbReference>
<keyword evidence="2" id="KW-0378">Hydrolase</keyword>
<dbReference type="PANTHER" id="PTHR11358">
    <property type="entry name" value="ARGINASE/AGMATINASE"/>
    <property type="match status" value="1"/>
</dbReference>
<reference evidence="4" key="2">
    <citation type="submission" date="2021-08" db="EMBL/GenBank/DDBJ databases">
        <authorList>
            <person name="Tani A."/>
            <person name="Ola A."/>
            <person name="Ogura Y."/>
            <person name="Katsura K."/>
            <person name="Hayashi T."/>
        </authorList>
    </citation>
    <scope>NUCLEOTIDE SEQUENCE</scope>
    <source>
        <strain evidence="4">KCTC 52305</strain>
    </source>
</reference>
<protein>
    <submittedName>
        <fullName evidence="4">Guanidinopropionase</fullName>
    </submittedName>
</protein>
<name>A0ABQ4QVQ6_9HYPH</name>
<keyword evidence="1" id="KW-0479">Metal-binding</keyword>
<evidence type="ECO:0000256" key="2">
    <source>
        <dbReference type="ARBA" id="ARBA00022801"/>
    </source>
</evidence>
<dbReference type="PIRSF" id="PIRSF036979">
    <property type="entry name" value="Arginase"/>
    <property type="match status" value="1"/>
</dbReference>
<evidence type="ECO:0000313" key="5">
    <source>
        <dbReference type="Proteomes" id="UP001055167"/>
    </source>
</evidence>
<dbReference type="Pfam" id="PF00491">
    <property type="entry name" value="Arginase"/>
    <property type="match status" value="1"/>
</dbReference>
<evidence type="ECO:0000256" key="3">
    <source>
        <dbReference type="PROSITE-ProRule" id="PRU00742"/>
    </source>
</evidence>
<comment type="similarity">
    <text evidence="3">Belongs to the arginase family.</text>
</comment>
<dbReference type="PROSITE" id="PS51409">
    <property type="entry name" value="ARGINASE_2"/>
    <property type="match status" value="1"/>
</dbReference>
<dbReference type="Proteomes" id="UP001055167">
    <property type="component" value="Unassembled WGS sequence"/>
</dbReference>
<gene>
    <name evidence="4" type="primary">gpuA_1</name>
    <name evidence="4" type="ORF">OPKNFCMD_2156</name>
</gene>
<accession>A0ABQ4QVQ6</accession>
<dbReference type="SUPFAM" id="SSF52768">
    <property type="entry name" value="Arginase/deacetylase"/>
    <property type="match status" value="1"/>
</dbReference>
<dbReference type="Gene3D" id="3.40.800.10">
    <property type="entry name" value="Ureohydrolase domain"/>
    <property type="match status" value="1"/>
</dbReference>
<proteinExistence type="inferred from homology"/>
<dbReference type="EMBL" id="BPQH01000006">
    <property type="protein sequence ID" value="GJD49426.1"/>
    <property type="molecule type" value="Genomic_DNA"/>
</dbReference>
<organism evidence="4 5">
    <name type="scientific">Methylobacterium crusticola</name>
    <dbReference type="NCBI Taxonomy" id="1697972"/>
    <lineage>
        <taxon>Bacteria</taxon>
        <taxon>Pseudomonadati</taxon>
        <taxon>Pseudomonadota</taxon>
        <taxon>Alphaproteobacteria</taxon>
        <taxon>Hyphomicrobiales</taxon>
        <taxon>Methylobacteriaceae</taxon>
        <taxon>Methylobacterium</taxon>
    </lineage>
</organism>
<dbReference type="RefSeq" id="WP_128561512.1">
    <property type="nucleotide sequence ID" value="NZ_BPQH01000006.1"/>
</dbReference>
<reference evidence="4" key="1">
    <citation type="journal article" date="2021" name="Front. Microbiol.">
        <title>Comprehensive Comparative Genomics and Phenotyping of Methylobacterium Species.</title>
        <authorList>
            <person name="Alessa O."/>
            <person name="Ogura Y."/>
            <person name="Fujitani Y."/>
            <person name="Takami H."/>
            <person name="Hayashi T."/>
            <person name="Sahin N."/>
            <person name="Tani A."/>
        </authorList>
    </citation>
    <scope>NUCLEOTIDE SEQUENCE</scope>
    <source>
        <strain evidence="4">KCTC 52305</strain>
    </source>
</reference>
<evidence type="ECO:0000313" key="4">
    <source>
        <dbReference type="EMBL" id="GJD49426.1"/>
    </source>
</evidence>
<comment type="caution">
    <text evidence="4">The sequence shown here is derived from an EMBL/GenBank/DDBJ whole genome shotgun (WGS) entry which is preliminary data.</text>
</comment>
<dbReference type="InterPro" id="IPR006035">
    <property type="entry name" value="Ureohydrolase"/>
</dbReference>
<keyword evidence="5" id="KW-1185">Reference proteome</keyword>
<evidence type="ECO:0000256" key="1">
    <source>
        <dbReference type="ARBA" id="ARBA00022723"/>
    </source>
</evidence>